<name>A0A1M4XP70_9BACT</name>
<dbReference type="EMBL" id="FQUS01000004">
    <property type="protein sequence ID" value="SHE95255.1"/>
    <property type="molecule type" value="Genomic_DNA"/>
</dbReference>
<reference evidence="1 2" key="1">
    <citation type="submission" date="2016-11" db="EMBL/GenBank/DDBJ databases">
        <authorList>
            <person name="Jaros S."/>
            <person name="Januszkiewicz K."/>
            <person name="Wedrychowicz H."/>
        </authorList>
    </citation>
    <scope>NUCLEOTIDE SEQUENCE [LARGE SCALE GENOMIC DNA]</scope>
    <source>
        <strain evidence="1 2">DSM 21986</strain>
    </source>
</reference>
<evidence type="ECO:0000313" key="2">
    <source>
        <dbReference type="Proteomes" id="UP000184041"/>
    </source>
</evidence>
<accession>A0A1M4XP70</accession>
<dbReference type="NCBIfam" id="TIGR02757">
    <property type="entry name" value="TIGR02757 family protein"/>
    <property type="match status" value="1"/>
</dbReference>
<gene>
    <name evidence="1" type="ORF">SAMN05443144_104177</name>
</gene>
<organism evidence="1 2">
    <name type="scientific">Fodinibius roseus</name>
    <dbReference type="NCBI Taxonomy" id="1194090"/>
    <lineage>
        <taxon>Bacteria</taxon>
        <taxon>Pseudomonadati</taxon>
        <taxon>Balneolota</taxon>
        <taxon>Balneolia</taxon>
        <taxon>Balneolales</taxon>
        <taxon>Balneolaceae</taxon>
        <taxon>Fodinibius</taxon>
    </lineage>
</organism>
<protein>
    <submittedName>
        <fullName evidence="1">TIGR02757 family protein</fullName>
    </submittedName>
</protein>
<sequence>MPQELAKRSEEQVLKLKPFLDEWVDRVETPAYIDSDPVLFMHAFSDREDQLLAGFFAAIMAWGRRDVVIRKVRDLLERMDHRPTDFITRFSDKDAARFRGFKHRTFKPVDMEWLTRILQSILHKHDSFEHFWEACYKKAKGNDRPLMSVFHEDFFALQPGTPRRTYKHISNADKKSSCKRLYLYLRWALRKKSPVDLGVMNFMPPSELMIPLDVHVARQARALGLLCRTYNDWWSVGELTEALRLLDPEDPARYDYALFGLGVDEEGIPEEFLLNPSFAS</sequence>
<dbReference type="Proteomes" id="UP000184041">
    <property type="component" value="Unassembled WGS sequence"/>
</dbReference>
<dbReference type="STRING" id="1194090.SAMN05443144_104177"/>
<dbReference type="OrthoDB" id="9773332at2"/>
<proteinExistence type="predicted"/>
<keyword evidence="2" id="KW-1185">Reference proteome</keyword>
<dbReference type="RefSeq" id="WP_073060321.1">
    <property type="nucleotide sequence ID" value="NZ_FQUS01000004.1"/>
</dbReference>
<evidence type="ECO:0000313" key="1">
    <source>
        <dbReference type="EMBL" id="SHE95255.1"/>
    </source>
</evidence>
<dbReference type="Pfam" id="PF09674">
    <property type="entry name" value="DUF2400"/>
    <property type="match status" value="1"/>
</dbReference>
<dbReference type="AlphaFoldDB" id="A0A1M4XP70"/>
<dbReference type="InterPro" id="IPR014127">
    <property type="entry name" value="CHP02757"/>
</dbReference>